<evidence type="ECO:0000313" key="2">
    <source>
        <dbReference type="Proteomes" id="UP000827976"/>
    </source>
</evidence>
<keyword evidence="2" id="KW-1185">Reference proteome</keyword>
<dbReference type="EC" id="2.7.11.1" evidence="1"/>
<dbReference type="Proteomes" id="UP000827976">
    <property type="component" value="Chromosome 8"/>
</dbReference>
<protein>
    <submittedName>
        <fullName evidence="1">S-receptor-like serine/threonine-protein kinase protein</fullName>
        <ecNumber evidence="1">2.7.11.1</ecNumber>
    </submittedName>
</protein>
<proteinExistence type="predicted"/>
<accession>A0ACB7VNX9</accession>
<keyword evidence="1" id="KW-0808">Transferase</keyword>
<name>A0ACB7VNX9_DIOAL</name>
<comment type="caution">
    <text evidence="1">The sequence shown here is derived from an EMBL/GenBank/DDBJ whole genome shotgun (WGS) entry which is preliminary data.</text>
</comment>
<gene>
    <name evidence="1" type="ORF">IHE45_08G159100</name>
</gene>
<organism evidence="1 2">
    <name type="scientific">Dioscorea alata</name>
    <name type="common">Purple yam</name>
    <dbReference type="NCBI Taxonomy" id="55571"/>
    <lineage>
        <taxon>Eukaryota</taxon>
        <taxon>Viridiplantae</taxon>
        <taxon>Streptophyta</taxon>
        <taxon>Embryophyta</taxon>
        <taxon>Tracheophyta</taxon>
        <taxon>Spermatophyta</taxon>
        <taxon>Magnoliopsida</taxon>
        <taxon>Liliopsida</taxon>
        <taxon>Dioscoreales</taxon>
        <taxon>Dioscoreaceae</taxon>
        <taxon>Dioscorea</taxon>
    </lineage>
</organism>
<feature type="non-terminal residue" evidence="1">
    <location>
        <position position="758"/>
    </location>
</feature>
<evidence type="ECO:0000313" key="1">
    <source>
        <dbReference type="EMBL" id="KAH7675770.1"/>
    </source>
</evidence>
<sequence>MSWEQSLSGDQILVSKEGHFELGFFSPGDSKNYYIGIWYKKVSPQTIIWVANREIPISNTTSSELKIAENGNLALVSNRKKLVWSSNSTAYHGNSTVAELLDTGNLVLRNNLNSSAVVWQSFDHPIDTWVPGGGVGMNKITGEYQSLTSWKNFEDPSPGPFIYTIVPSGLNQFLLQWNGSETYRSTGVWNGHAYSGLPGMDTSPNYVNNFTDNSERKQCTLTFNMKDAYTRSVLDPSGQITQWLWTNDSQEWELIWSEPVDPCDVYSVCGTFGICDHSTKIFCSCPPGFEPVSLTEWNFNDWSSGCKRKTRLPCSENDNSTNREKEGFLPVSFTRLPAGSQPLEVRSMQECKAACLRSCSCTAYSYDRQCLIWNGDVRNLQKNGNAGSLYIRLAASDIPCTGKKKSSRLIIIGLCSGSAAASCIIMAVFLWIFLRKRQNRGMVSIEGILVQFKYSDPRRMTKNFSEMLGKGGFGSVFKGALPDLTPTAVKQLRCVMQQEKDFRSEVLTLGRIQHINLIRLIGFCCEGTKRLLVYDNMPKGSLDRHLFNRNEVVLDWKTRYKIIVGVAKGLEYLHEKCRDCIIHCDVKPENILLDSEFCPKVSDFGMAKLIHRDFSKVLTSMKGTIGYLAPEWILGQPITPKTDVYSYGMMLFEVISGRRNSHQSQSTNNRYFPVWVANKLMEGDILSLLNENLTQDTNMEELTRVCKVACWCIQENEAHRPSMGMVVLMLEGVMEVKLAPVPPFLALLTEGQGSHTLS</sequence>
<reference evidence="2" key="1">
    <citation type="journal article" date="2022" name="Nat. Commun.">
        <title>Chromosome evolution and the genetic basis of agronomically important traits in greater yam.</title>
        <authorList>
            <person name="Bredeson J.V."/>
            <person name="Lyons J.B."/>
            <person name="Oniyinde I.O."/>
            <person name="Okereke N.R."/>
            <person name="Kolade O."/>
            <person name="Nnabue I."/>
            <person name="Nwadili C.O."/>
            <person name="Hribova E."/>
            <person name="Parker M."/>
            <person name="Nwogha J."/>
            <person name="Shu S."/>
            <person name="Carlson J."/>
            <person name="Kariba R."/>
            <person name="Muthemba S."/>
            <person name="Knop K."/>
            <person name="Barton G.J."/>
            <person name="Sherwood A.V."/>
            <person name="Lopez-Montes A."/>
            <person name="Asiedu R."/>
            <person name="Jamnadass R."/>
            <person name="Muchugi A."/>
            <person name="Goodstein D."/>
            <person name="Egesi C.N."/>
            <person name="Featherston J."/>
            <person name="Asfaw A."/>
            <person name="Simpson G.G."/>
            <person name="Dolezel J."/>
            <person name="Hendre P.S."/>
            <person name="Van Deynze A."/>
            <person name="Kumar P.L."/>
            <person name="Obidiegwu J.E."/>
            <person name="Bhattacharjee R."/>
            <person name="Rokhsar D.S."/>
        </authorList>
    </citation>
    <scope>NUCLEOTIDE SEQUENCE [LARGE SCALE GENOMIC DNA]</scope>
    <source>
        <strain evidence="2">cv. TDa95/00328</strain>
    </source>
</reference>
<dbReference type="EMBL" id="CM037018">
    <property type="protein sequence ID" value="KAH7675770.1"/>
    <property type="molecule type" value="Genomic_DNA"/>
</dbReference>